<evidence type="ECO:0000256" key="3">
    <source>
        <dbReference type="ARBA" id="ARBA00048448"/>
    </source>
</evidence>
<dbReference type="EC" id="1.4.3.4" evidence="2"/>
<dbReference type="EMBL" id="HBIV01017703">
    <property type="protein sequence ID" value="CAE0661272.1"/>
    <property type="molecule type" value="Transcribed_RNA"/>
</dbReference>
<dbReference type="Gene3D" id="3.50.50.60">
    <property type="entry name" value="FAD/NAD(P)-binding domain"/>
    <property type="match status" value="2"/>
</dbReference>
<comment type="catalytic activity">
    <reaction evidence="3">
        <text>a secondary aliphatic amine + O2 + H2O = a primary amine + an aldehyde + H2O2</text>
        <dbReference type="Rhea" id="RHEA:26414"/>
        <dbReference type="ChEBI" id="CHEBI:15377"/>
        <dbReference type="ChEBI" id="CHEBI:15379"/>
        <dbReference type="ChEBI" id="CHEBI:16240"/>
        <dbReference type="ChEBI" id="CHEBI:17478"/>
        <dbReference type="ChEBI" id="CHEBI:58855"/>
        <dbReference type="ChEBI" id="CHEBI:65296"/>
        <dbReference type="EC" id="1.4.3.4"/>
    </reaction>
</comment>
<evidence type="ECO:0000313" key="5">
    <source>
        <dbReference type="EMBL" id="CAE0661272.1"/>
    </source>
</evidence>
<dbReference type="SUPFAM" id="SSF54373">
    <property type="entry name" value="FAD-linked reductases, C-terminal domain"/>
    <property type="match status" value="1"/>
</dbReference>
<dbReference type="Pfam" id="PF13450">
    <property type="entry name" value="NAD_binding_8"/>
    <property type="match status" value="1"/>
</dbReference>
<dbReference type="InterPro" id="IPR036188">
    <property type="entry name" value="FAD/NAD-bd_sf"/>
</dbReference>
<proteinExistence type="inferred from homology"/>
<name>A0A7S4DP29_9EUKA</name>
<dbReference type="GO" id="GO:0097621">
    <property type="term" value="F:monoamine oxidase activity"/>
    <property type="evidence" value="ECO:0007669"/>
    <property type="project" value="UniProtKB-EC"/>
</dbReference>
<evidence type="ECO:0000256" key="2">
    <source>
        <dbReference type="ARBA" id="ARBA00012804"/>
    </source>
</evidence>
<dbReference type="InterPro" id="IPR002937">
    <property type="entry name" value="Amino_oxidase"/>
</dbReference>
<dbReference type="Pfam" id="PF01593">
    <property type="entry name" value="Amino_oxidase"/>
    <property type="match status" value="1"/>
</dbReference>
<dbReference type="AlphaFoldDB" id="A0A7S4DP29"/>
<comment type="similarity">
    <text evidence="1">Belongs to the flavin monoamine oxidase family.</text>
</comment>
<dbReference type="PANTHER" id="PTHR43563:SF1">
    <property type="entry name" value="AMINE OXIDASE [FLAVIN-CONTAINING] B"/>
    <property type="match status" value="1"/>
</dbReference>
<gene>
    <name evidence="5" type="ORF">LGLO00237_LOCUS12862</name>
</gene>
<dbReference type="SUPFAM" id="SSF51905">
    <property type="entry name" value="FAD/NAD(P)-binding domain"/>
    <property type="match status" value="1"/>
</dbReference>
<sequence>MLHRRICILSEEDRKAKQAAMVHMSQGKLPIAVIGAGVSGLYTALLLQRTGLPVVVFEARNRIGGRVKSVTLGKDASKEKLERYDLGPSWFWPSSHRRMSGVVREFGLKAFPQPDSGAYTYDQGEGKEAMHFRGGGGMHGSYRVGGGMLSIVEAISSKLAENSVKLDSQVKSIKLVPVEGTQPEHVLLTISPKEGKQREFRASHVILALPPRLIAEGQPACSPALPSKVTKVLGSFPTWMAPHAKFVAVYPKAPWTEKGLSGNGAGQILGEVHEASPVEGRPAVFGFVGPDRGTRAKLGREKLISLARAQLTRMFGDTYEPEVLLTDWATEPLTASKADVLHPPRGHPEYSGLPSYATGLWGGRLDFAGSETADVHGGFLEGALASAEAAAERVLLSAKNSDGTDTCANGS</sequence>
<accession>A0A7S4DP29</accession>
<feature type="domain" description="Amine oxidase" evidence="4">
    <location>
        <begin position="134"/>
        <end position="395"/>
    </location>
</feature>
<organism evidence="5">
    <name type="scientific">Lotharella globosa</name>
    <dbReference type="NCBI Taxonomy" id="91324"/>
    <lineage>
        <taxon>Eukaryota</taxon>
        <taxon>Sar</taxon>
        <taxon>Rhizaria</taxon>
        <taxon>Cercozoa</taxon>
        <taxon>Chlorarachniophyceae</taxon>
        <taxon>Lotharella</taxon>
    </lineage>
</organism>
<evidence type="ECO:0000259" key="4">
    <source>
        <dbReference type="Pfam" id="PF01593"/>
    </source>
</evidence>
<dbReference type="PRINTS" id="PR00419">
    <property type="entry name" value="ADXRDTASE"/>
</dbReference>
<evidence type="ECO:0000256" key="1">
    <source>
        <dbReference type="ARBA" id="ARBA00005995"/>
    </source>
</evidence>
<dbReference type="PANTHER" id="PTHR43563">
    <property type="entry name" value="AMINE OXIDASE"/>
    <property type="match status" value="1"/>
</dbReference>
<reference evidence="5" key="1">
    <citation type="submission" date="2021-01" db="EMBL/GenBank/DDBJ databases">
        <authorList>
            <person name="Corre E."/>
            <person name="Pelletier E."/>
            <person name="Niang G."/>
            <person name="Scheremetjew M."/>
            <person name="Finn R."/>
            <person name="Kale V."/>
            <person name="Holt S."/>
            <person name="Cochrane G."/>
            <person name="Meng A."/>
            <person name="Brown T."/>
            <person name="Cohen L."/>
        </authorList>
    </citation>
    <scope>NUCLEOTIDE SEQUENCE</scope>
    <source>
        <strain evidence="5">CCCM811</strain>
    </source>
</reference>
<dbReference type="InterPro" id="IPR050703">
    <property type="entry name" value="Flavin_MAO"/>
</dbReference>
<protein>
    <recommendedName>
        <fullName evidence="2">monoamine oxidase</fullName>
        <ecNumber evidence="2">1.4.3.4</ecNumber>
    </recommendedName>
</protein>